<keyword evidence="3" id="KW-0479">Metal-binding</keyword>
<dbReference type="SFLD" id="SFLDG01135">
    <property type="entry name" value="C1.5.6:_HAD__Beta-PGM__Phospha"/>
    <property type="match status" value="1"/>
</dbReference>
<evidence type="ECO:0000313" key="6">
    <source>
        <dbReference type="EMBL" id="KUF11589.1"/>
    </source>
</evidence>
<reference evidence="6 7" key="1">
    <citation type="submission" date="2015-12" db="EMBL/GenBank/DDBJ databases">
        <authorList>
            <person name="Shamseldin A."/>
            <person name="Moawad H."/>
            <person name="Abd El-Rahim W.M."/>
            <person name="Sadowsky M.J."/>
        </authorList>
    </citation>
    <scope>NUCLEOTIDE SEQUENCE [LARGE SCALE GENOMIC DNA]</scope>
    <source>
        <strain evidence="6 7">SJ5A-1</strain>
    </source>
</reference>
<dbReference type="Pfam" id="PF00702">
    <property type="entry name" value="Hydrolase"/>
    <property type="match status" value="1"/>
</dbReference>
<dbReference type="Gene3D" id="3.40.50.1000">
    <property type="entry name" value="HAD superfamily/HAD-like"/>
    <property type="match status" value="1"/>
</dbReference>
<evidence type="ECO:0000313" key="7">
    <source>
        <dbReference type="Proteomes" id="UP000054396"/>
    </source>
</evidence>
<dbReference type="NCBIfam" id="TIGR01509">
    <property type="entry name" value="HAD-SF-IA-v3"/>
    <property type="match status" value="1"/>
</dbReference>
<dbReference type="SFLD" id="SFLDG01129">
    <property type="entry name" value="C1.5:_HAD__Beta-PGM__Phosphata"/>
    <property type="match status" value="1"/>
</dbReference>
<dbReference type="SUPFAM" id="SSF56784">
    <property type="entry name" value="HAD-like"/>
    <property type="match status" value="1"/>
</dbReference>
<dbReference type="InterPro" id="IPR023214">
    <property type="entry name" value="HAD_sf"/>
</dbReference>
<dbReference type="AlphaFoldDB" id="A0A0W7WLX8"/>
<dbReference type="PANTHER" id="PTHR46193">
    <property type="entry name" value="6-PHOSPHOGLUCONATE PHOSPHATASE"/>
    <property type="match status" value="1"/>
</dbReference>
<accession>A0A0W7WLX8</accession>
<keyword evidence="4" id="KW-0460">Magnesium</keyword>
<evidence type="ECO:0000256" key="5">
    <source>
        <dbReference type="ARBA" id="ARBA00023277"/>
    </source>
</evidence>
<dbReference type="OrthoDB" id="9782449at2"/>
<comment type="caution">
    <text evidence="6">The sequence shown here is derived from an EMBL/GenBank/DDBJ whole genome shotgun (WGS) entry which is preliminary data.</text>
</comment>
<keyword evidence="5" id="KW-0119">Carbohydrate metabolism</keyword>
<evidence type="ECO:0000256" key="4">
    <source>
        <dbReference type="ARBA" id="ARBA00022842"/>
    </source>
</evidence>
<dbReference type="InterPro" id="IPR051600">
    <property type="entry name" value="Beta-PGM-like"/>
</dbReference>
<name>A0A0W7WLX8_9RHOB</name>
<sequence length="220" mass="23819">MTHALLFDLDGTLLQSDPLHFAVFRDMMAERGRAIDLAFYETHIHGRHNLDSFPELFPGEDAQALSELKERLFRERLEGGHPPMPGAPALLDRAEDAGWAVAVVTNAPRVNAEHMLAAIGLRARFDTLVIGDECARGKPDPAPYLAAMAALEVGPERCIAFEDSGSGLRAARAAGAYTVGLRSTGDDAGLRAEGAQVTIADFNDPALTEILRRFDREALT</sequence>
<dbReference type="Gene3D" id="1.10.150.240">
    <property type="entry name" value="Putative phosphatase, domain 2"/>
    <property type="match status" value="1"/>
</dbReference>
<evidence type="ECO:0000256" key="2">
    <source>
        <dbReference type="ARBA" id="ARBA00006171"/>
    </source>
</evidence>
<comment type="cofactor">
    <cofactor evidence="1">
        <name>Mg(2+)</name>
        <dbReference type="ChEBI" id="CHEBI:18420"/>
    </cofactor>
</comment>
<dbReference type="Proteomes" id="UP000054396">
    <property type="component" value="Unassembled WGS sequence"/>
</dbReference>
<evidence type="ECO:0000256" key="1">
    <source>
        <dbReference type="ARBA" id="ARBA00001946"/>
    </source>
</evidence>
<dbReference type="InterPro" id="IPR023198">
    <property type="entry name" value="PGP-like_dom2"/>
</dbReference>
<keyword evidence="7" id="KW-1185">Reference proteome</keyword>
<dbReference type="GO" id="GO:0046872">
    <property type="term" value="F:metal ion binding"/>
    <property type="evidence" value="ECO:0007669"/>
    <property type="project" value="UniProtKB-KW"/>
</dbReference>
<dbReference type="PRINTS" id="PR00413">
    <property type="entry name" value="HADHALOGNASE"/>
</dbReference>
<dbReference type="EMBL" id="LPXO01000003">
    <property type="protein sequence ID" value="KUF11589.1"/>
    <property type="molecule type" value="Genomic_DNA"/>
</dbReference>
<protein>
    <submittedName>
        <fullName evidence="6">CbbY/CbbZ/GpH/YieH</fullName>
    </submittedName>
</protein>
<evidence type="ECO:0000256" key="3">
    <source>
        <dbReference type="ARBA" id="ARBA00022723"/>
    </source>
</evidence>
<dbReference type="PANTHER" id="PTHR46193:SF18">
    <property type="entry name" value="HEXITOL PHOSPHATASE B"/>
    <property type="match status" value="1"/>
</dbReference>
<dbReference type="SFLD" id="SFLDS00003">
    <property type="entry name" value="Haloacid_Dehalogenase"/>
    <property type="match status" value="1"/>
</dbReference>
<dbReference type="InterPro" id="IPR006439">
    <property type="entry name" value="HAD-SF_hydro_IA"/>
</dbReference>
<proteinExistence type="inferred from homology"/>
<gene>
    <name evidence="6" type="ORF">AVJ23_07475</name>
</gene>
<comment type="similarity">
    <text evidence="2">Belongs to the HAD-like hydrolase superfamily. CbbY/CbbZ/Gph/YieH family.</text>
</comment>
<dbReference type="STRING" id="1685382.AVJ23_07475"/>
<organism evidence="6 7">
    <name type="scientific">Pseudoponticoccus marisrubri</name>
    <dbReference type="NCBI Taxonomy" id="1685382"/>
    <lineage>
        <taxon>Bacteria</taxon>
        <taxon>Pseudomonadati</taxon>
        <taxon>Pseudomonadota</taxon>
        <taxon>Alphaproteobacteria</taxon>
        <taxon>Rhodobacterales</taxon>
        <taxon>Roseobacteraceae</taxon>
        <taxon>Pseudoponticoccus</taxon>
    </lineage>
</organism>
<dbReference type="RefSeq" id="WP_058861535.1">
    <property type="nucleotide sequence ID" value="NZ_LPXO01000003.1"/>
</dbReference>
<dbReference type="InterPro" id="IPR036412">
    <property type="entry name" value="HAD-like_sf"/>
</dbReference>
<dbReference type="GO" id="GO:0003824">
    <property type="term" value="F:catalytic activity"/>
    <property type="evidence" value="ECO:0007669"/>
    <property type="project" value="UniProtKB-ARBA"/>
</dbReference>